<sequence>MSRLGHQSYFVQGGDWGSVIVHVMALYYPDRVQGMHMNMAGFIPSRTPSYLLRVAIGSVFPALAFPENDLWKVYPYMERLTTLWEETGYWHEQTTKPDTLGAGLNDSPAGLAAWILEKFSSGTSFSNRNNRDGGLTTQTFTLDELLHNIMIYWATESITTSMRFYKETWNNGFTALRGQKSTVPVGYAVFPGEISVLPRCLARDTYPNIVQYTDMPRGGHFAALEEPELLADDVRNFVAAVQEGRDQMKEEL</sequence>
<keyword evidence="2" id="KW-0378">Hydrolase</keyword>
<keyword evidence="3" id="KW-1185">Reference proteome</keyword>
<dbReference type="RefSeq" id="XP_014668609.1">
    <property type="nucleotide sequence ID" value="XM_014813123.1"/>
</dbReference>
<evidence type="ECO:0000313" key="6">
    <source>
        <dbReference type="RefSeq" id="XP_014668617.1"/>
    </source>
</evidence>
<organism evidence="3 5">
    <name type="scientific">Priapulus caudatus</name>
    <name type="common">Priapulid worm</name>
    <dbReference type="NCBI Taxonomy" id="37621"/>
    <lineage>
        <taxon>Eukaryota</taxon>
        <taxon>Metazoa</taxon>
        <taxon>Ecdysozoa</taxon>
        <taxon>Scalidophora</taxon>
        <taxon>Priapulida</taxon>
        <taxon>Priapulimorpha</taxon>
        <taxon>Priapulimorphida</taxon>
        <taxon>Priapulidae</taxon>
        <taxon>Priapulus</taxon>
    </lineage>
</organism>
<dbReference type="Gene3D" id="3.40.50.1820">
    <property type="entry name" value="alpha/beta hydrolase"/>
    <property type="match status" value="1"/>
</dbReference>
<reference evidence="4 5" key="1">
    <citation type="submission" date="2025-05" db="UniProtKB">
        <authorList>
            <consortium name="RefSeq"/>
        </authorList>
    </citation>
    <scope>IDENTIFICATION</scope>
</reference>
<evidence type="ECO:0000256" key="2">
    <source>
        <dbReference type="ARBA" id="ARBA00022801"/>
    </source>
</evidence>
<dbReference type="InterPro" id="IPR000639">
    <property type="entry name" value="Epox_hydrolase-like"/>
</dbReference>
<evidence type="ECO:0000313" key="4">
    <source>
        <dbReference type="RefSeq" id="XP_014668602.1"/>
    </source>
</evidence>
<dbReference type="PANTHER" id="PTHR21661:SF35">
    <property type="entry name" value="EPOXIDE HYDROLASE"/>
    <property type="match status" value="1"/>
</dbReference>
<protein>
    <submittedName>
        <fullName evidence="4 5">Epoxide hydrolase 1-like</fullName>
    </submittedName>
</protein>
<accession>A0ABM1E8T8</accession>
<dbReference type="RefSeq" id="XP_014668602.1">
    <property type="nucleotide sequence ID" value="XM_014813116.1"/>
</dbReference>
<dbReference type="SUPFAM" id="SSF53474">
    <property type="entry name" value="alpha/beta-Hydrolases"/>
    <property type="match status" value="1"/>
</dbReference>
<evidence type="ECO:0000256" key="1">
    <source>
        <dbReference type="ARBA" id="ARBA00010088"/>
    </source>
</evidence>
<dbReference type="RefSeq" id="XP_014668617.1">
    <property type="nucleotide sequence ID" value="XM_014813131.1"/>
</dbReference>
<name>A0ABM1E8T8_PRICU</name>
<comment type="similarity">
    <text evidence="1">Belongs to the peptidase S33 family.</text>
</comment>
<evidence type="ECO:0000313" key="5">
    <source>
        <dbReference type="RefSeq" id="XP_014668609.1"/>
    </source>
</evidence>
<proteinExistence type="inferred from homology"/>
<evidence type="ECO:0000313" key="3">
    <source>
        <dbReference type="Proteomes" id="UP000695022"/>
    </source>
</evidence>
<gene>
    <name evidence="4 5 6" type="primary">LOC106809876</name>
</gene>
<dbReference type="GeneID" id="106809876"/>
<dbReference type="PANTHER" id="PTHR21661">
    <property type="entry name" value="EPOXIDE HYDROLASE 1-RELATED"/>
    <property type="match status" value="1"/>
</dbReference>
<dbReference type="PRINTS" id="PR00412">
    <property type="entry name" value="EPOXHYDRLASE"/>
</dbReference>
<dbReference type="InterPro" id="IPR029058">
    <property type="entry name" value="AB_hydrolase_fold"/>
</dbReference>
<dbReference type="Proteomes" id="UP000695022">
    <property type="component" value="Unplaced"/>
</dbReference>